<dbReference type="InParanoid" id="A9B9B3"/>
<protein>
    <recommendedName>
        <fullName evidence="3">Actin-like protein N-terminal domain-containing protein</fullName>
    </recommendedName>
</protein>
<keyword evidence="2" id="KW-1185">Reference proteome</keyword>
<gene>
    <name evidence="1" type="ordered locus">Haur_5300</name>
</gene>
<proteinExistence type="predicted"/>
<sequence length="415" mass="45285">MTNPHVSTIDTATTPRRDPLTVYQYMLTGQPLKDNNAQLPQTVEVKGQPMTAIGIDPGNGEMKAAMMGLDGRLVTVQIISAYRIAVTLGGGKSPTTYTVNGGPSFWIGRDAVQMKGDALPIGPTAVRLEDPRQIDFYAAGVVELLIKAHCAPGQYTLATGLALPNMEMQAQVKKNEAGEEVEVFGVVEESKQAIKEHIYGKSYHVSRLDEDGDVTNWQITFGQVYTQAQSYGTFMALTHTIFGTRRTDGIQEYAIIDMGRGDTHETLIQLSPTFRMMTKRTGEGTIKQARAVARALAEFDLNDAQAQEALITRSILDGGRPKSINHVVDKVVERETQEMLSRLLPALRNRNAFIAFTGGGTKDATTLQMINDRMDSVGRSAESFVIVHPEVASVLNAVGTLLKVLFTELARKGRA</sequence>
<name>A9B9B3_HERA2</name>
<dbReference type="EMBL" id="CP000877">
    <property type="protein sequence ID" value="ABX07927.1"/>
    <property type="molecule type" value="Genomic_DNA"/>
</dbReference>
<evidence type="ECO:0000313" key="1">
    <source>
        <dbReference type="EMBL" id="ABX07927.1"/>
    </source>
</evidence>
<dbReference type="eggNOG" id="ENOG5033YIY">
    <property type="taxonomic scope" value="Bacteria"/>
</dbReference>
<dbReference type="Gene3D" id="3.30.420.40">
    <property type="match status" value="1"/>
</dbReference>
<dbReference type="Proteomes" id="UP000000787">
    <property type="component" value="Plasmid pHAU02"/>
</dbReference>
<dbReference type="AlphaFoldDB" id="A9B9B3"/>
<reference evidence="1 2" key="1">
    <citation type="journal article" date="2011" name="Stand. Genomic Sci.">
        <title>Complete genome sequence of the filamentous gliding predatory bacterium Herpetosiphon aurantiacus type strain (114-95(T)).</title>
        <authorList>
            <person name="Kiss H."/>
            <person name="Nett M."/>
            <person name="Domin N."/>
            <person name="Martin K."/>
            <person name="Maresca J.A."/>
            <person name="Copeland A."/>
            <person name="Lapidus A."/>
            <person name="Lucas S."/>
            <person name="Berry K.W."/>
            <person name="Glavina Del Rio T."/>
            <person name="Dalin E."/>
            <person name="Tice H."/>
            <person name="Pitluck S."/>
            <person name="Richardson P."/>
            <person name="Bruce D."/>
            <person name="Goodwin L."/>
            <person name="Han C."/>
            <person name="Detter J.C."/>
            <person name="Schmutz J."/>
            <person name="Brettin T."/>
            <person name="Land M."/>
            <person name="Hauser L."/>
            <person name="Kyrpides N.C."/>
            <person name="Ivanova N."/>
            <person name="Goker M."/>
            <person name="Woyke T."/>
            <person name="Klenk H.P."/>
            <person name="Bryant D.A."/>
        </authorList>
    </citation>
    <scope>NUCLEOTIDE SEQUENCE [LARGE SCALE GENOMIC DNA]</scope>
    <source>
        <strain evidence="2">ATCC 23779 / DSM 785 / 114-95</strain>
        <plasmid evidence="1">pHAU02</plasmid>
    </source>
</reference>
<geneLocation type="plasmid" evidence="1 2">
    <name>pHAU02</name>
</geneLocation>
<dbReference type="BioCyc" id="HAUR316274:GHYA-5362-MONOMER"/>
<organism evidence="1 2">
    <name type="scientific">Herpetosiphon aurantiacus (strain ATCC 23779 / DSM 785 / 114-95)</name>
    <dbReference type="NCBI Taxonomy" id="316274"/>
    <lineage>
        <taxon>Bacteria</taxon>
        <taxon>Bacillati</taxon>
        <taxon>Chloroflexota</taxon>
        <taxon>Chloroflexia</taxon>
        <taxon>Herpetosiphonales</taxon>
        <taxon>Herpetosiphonaceae</taxon>
        <taxon>Herpetosiphon</taxon>
    </lineage>
</organism>
<evidence type="ECO:0000313" key="2">
    <source>
        <dbReference type="Proteomes" id="UP000000787"/>
    </source>
</evidence>
<keyword evidence="1" id="KW-0614">Plasmid</keyword>
<accession>A9B9B3</accession>
<evidence type="ECO:0008006" key="3">
    <source>
        <dbReference type="Google" id="ProtNLM"/>
    </source>
</evidence>
<dbReference type="InterPro" id="IPR043129">
    <property type="entry name" value="ATPase_NBD"/>
</dbReference>
<dbReference type="KEGG" id="hau:Haur_5300"/>
<dbReference type="SUPFAM" id="SSF53067">
    <property type="entry name" value="Actin-like ATPase domain"/>
    <property type="match status" value="1"/>
</dbReference>
<dbReference type="HOGENOM" id="CLU_699754_0_0_0"/>